<evidence type="ECO:0000259" key="8">
    <source>
        <dbReference type="Pfam" id="PF25145"/>
    </source>
</evidence>
<evidence type="ECO:0000256" key="5">
    <source>
        <dbReference type="SAM" id="Phobius"/>
    </source>
</evidence>
<feature type="transmembrane region" description="Helical" evidence="5">
    <location>
        <begin position="219"/>
        <end position="239"/>
    </location>
</feature>
<feature type="domain" description="NfeD1b N-terminal" evidence="8">
    <location>
        <begin position="19"/>
        <end position="202"/>
    </location>
</feature>
<dbReference type="HOGENOM" id="CLU_024619_2_0_0"/>
<dbReference type="InterPro" id="IPR056739">
    <property type="entry name" value="NfeD_membrane"/>
</dbReference>
<reference evidence="9 10" key="1">
    <citation type="journal article" date="2010" name="Stand. Genomic Sci.">
        <title>Complete genome sequence of Meiothermus silvanus type strain (VI-R2).</title>
        <authorList>
            <person name="Sikorski J."/>
            <person name="Tindall B.J."/>
            <person name="Lowry S."/>
            <person name="Lucas S."/>
            <person name="Nolan M."/>
            <person name="Copeland A."/>
            <person name="Glavina Del Rio T."/>
            <person name="Tice H."/>
            <person name="Cheng J.F."/>
            <person name="Han C."/>
            <person name="Pitluck S."/>
            <person name="Liolios K."/>
            <person name="Ivanova N."/>
            <person name="Mavromatis K."/>
            <person name="Mikhailova N."/>
            <person name="Pati A."/>
            <person name="Goodwin L."/>
            <person name="Chen A."/>
            <person name="Palaniappan K."/>
            <person name="Land M."/>
            <person name="Hauser L."/>
            <person name="Chang Y.J."/>
            <person name="Jeffries C.D."/>
            <person name="Rohde M."/>
            <person name="Goker M."/>
            <person name="Woyke T."/>
            <person name="Bristow J."/>
            <person name="Eisen J.A."/>
            <person name="Markowitz V."/>
            <person name="Hugenholtz P."/>
            <person name="Kyrpides N.C."/>
            <person name="Klenk H.P."/>
            <person name="Lapidus A."/>
        </authorList>
    </citation>
    <scope>NUCLEOTIDE SEQUENCE [LARGE SCALE GENOMIC DNA]</scope>
    <source>
        <strain evidence="10">ATCC 700542 / DSM 9946 / VI-R2</strain>
    </source>
</reference>
<sequence>MKRLLSVLMVTLGLGLAKTYVIPIEGAIDLPLATFLEQSLDRAEREGASGVVLYVDTPGGRVDAAMRMSDRILASPLPTFAVVQNAFSAGALISLSAQQIAMLPGSEIGAALPIQVTPVTNTVSATDRKVISALRGKFRAVAEARGRPVNLAEAMVDPEVSVPGLKTKDEPLTLSAQKAVELKVADFQAASLQDALTKAGFNPQTERLEPGTRVQAARFLTAPTVAAILLAVGVLGLVLEFFTPGTFIPATVGIIALGLYFTGSVLAGSSGVVEVLLFFGGLLLLAFELFIAPGFGLPGVIGIGLLMASVYLTFGSDSLTVGAYSIVILGLGLFLIFRFVPRTRVAKAFVLESSIDQTAPPRNELEALVGAIGVALTDLRPAGVAQFGERRVDVVTSGEFIVRGSSIRVVQVEGPRVVVRVLES</sequence>
<comment type="subcellular location">
    <subcellularLocation>
        <location evidence="1">Membrane</location>
        <topology evidence="1">Multi-pass membrane protein</topology>
    </subcellularLocation>
</comment>
<evidence type="ECO:0000313" key="9">
    <source>
        <dbReference type="EMBL" id="ADH64095.1"/>
    </source>
</evidence>
<dbReference type="PANTHER" id="PTHR33507">
    <property type="entry name" value="INNER MEMBRANE PROTEIN YBBJ"/>
    <property type="match status" value="1"/>
</dbReference>
<dbReference type="STRING" id="526227.Mesil_2227"/>
<keyword evidence="2 5" id="KW-0812">Transmembrane</keyword>
<feature type="transmembrane region" description="Helical" evidence="5">
    <location>
        <begin position="297"/>
        <end position="315"/>
    </location>
</feature>
<dbReference type="Pfam" id="PF01957">
    <property type="entry name" value="NfeD"/>
    <property type="match status" value="1"/>
</dbReference>
<dbReference type="SUPFAM" id="SSF52096">
    <property type="entry name" value="ClpP/crotonase"/>
    <property type="match status" value="1"/>
</dbReference>
<protein>
    <submittedName>
        <fullName evidence="9">Uncharacterized protein</fullName>
    </submittedName>
</protein>
<feature type="domain" description="NfeD-like C-terminal" evidence="6">
    <location>
        <begin position="366"/>
        <end position="420"/>
    </location>
</feature>
<dbReference type="Pfam" id="PF25145">
    <property type="entry name" value="NfeD1b_N"/>
    <property type="match status" value="1"/>
</dbReference>
<dbReference type="InterPro" id="IPR002810">
    <property type="entry name" value="NfeD-like_C"/>
</dbReference>
<feature type="transmembrane region" description="Helical" evidence="5">
    <location>
        <begin position="321"/>
        <end position="340"/>
    </location>
</feature>
<dbReference type="InterPro" id="IPR052165">
    <property type="entry name" value="Membrane_assoc_protease"/>
</dbReference>
<dbReference type="GO" id="GO:0005886">
    <property type="term" value="C:plasma membrane"/>
    <property type="evidence" value="ECO:0007669"/>
    <property type="project" value="TreeGrafter"/>
</dbReference>
<feature type="domain" description="NfeD integral membrane" evidence="7">
    <location>
        <begin position="224"/>
        <end position="337"/>
    </location>
</feature>
<keyword evidence="3 5" id="KW-1133">Transmembrane helix</keyword>
<dbReference type="CDD" id="cd07021">
    <property type="entry name" value="Clp_protease_NfeD_like"/>
    <property type="match status" value="1"/>
</dbReference>
<dbReference type="Gene3D" id="2.40.50.140">
    <property type="entry name" value="Nucleic acid-binding proteins"/>
    <property type="match status" value="1"/>
</dbReference>
<evidence type="ECO:0000256" key="1">
    <source>
        <dbReference type="ARBA" id="ARBA00004141"/>
    </source>
</evidence>
<proteinExistence type="predicted"/>
<evidence type="ECO:0000259" key="6">
    <source>
        <dbReference type="Pfam" id="PF01957"/>
    </source>
</evidence>
<keyword evidence="10" id="KW-1185">Reference proteome</keyword>
<dbReference type="InterPro" id="IPR029045">
    <property type="entry name" value="ClpP/crotonase-like_dom_sf"/>
</dbReference>
<keyword evidence="4 5" id="KW-0472">Membrane</keyword>
<dbReference type="Proteomes" id="UP000001916">
    <property type="component" value="Chromosome"/>
</dbReference>
<evidence type="ECO:0000313" key="10">
    <source>
        <dbReference type="Proteomes" id="UP000001916"/>
    </source>
</evidence>
<evidence type="ECO:0000256" key="4">
    <source>
        <dbReference type="ARBA" id="ARBA00023136"/>
    </source>
</evidence>
<evidence type="ECO:0000256" key="3">
    <source>
        <dbReference type="ARBA" id="ARBA00022989"/>
    </source>
</evidence>
<dbReference type="EMBL" id="CP002042">
    <property type="protein sequence ID" value="ADH64095.1"/>
    <property type="molecule type" value="Genomic_DNA"/>
</dbReference>
<feature type="transmembrane region" description="Helical" evidence="5">
    <location>
        <begin position="246"/>
        <end position="266"/>
    </location>
</feature>
<name>D7BIC0_ALLS1</name>
<evidence type="ECO:0000259" key="7">
    <source>
        <dbReference type="Pfam" id="PF24961"/>
    </source>
</evidence>
<dbReference type="PANTHER" id="PTHR33507:SF3">
    <property type="entry name" value="INNER MEMBRANE PROTEIN YBBJ"/>
    <property type="match status" value="1"/>
</dbReference>
<dbReference type="Pfam" id="PF24961">
    <property type="entry name" value="NfeD_membrane"/>
    <property type="match status" value="1"/>
</dbReference>
<dbReference type="eggNOG" id="COG1030">
    <property type="taxonomic scope" value="Bacteria"/>
</dbReference>
<dbReference type="InterPro" id="IPR056738">
    <property type="entry name" value="NfeD1b_N"/>
</dbReference>
<dbReference type="InterPro" id="IPR012340">
    <property type="entry name" value="NA-bd_OB-fold"/>
</dbReference>
<dbReference type="OrthoDB" id="9806253at2"/>
<dbReference type="KEGG" id="msv:Mesil_2227"/>
<dbReference type="Gene3D" id="3.90.226.10">
    <property type="entry name" value="2-enoyl-CoA Hydratase, Chain A, domain 1"/>
    <property type="match status" value="1"/>
</dbReference>
<dbReference type="AlphaFoldDB" id="D7BIC0"/>
<evidence type="ECO:0000256" key="2">
    <source>
        <dbReference type="ARBA" id="ARBA00022692"/>
    </source>
</evidence>
<organism evidence="9 10">
    <name type="scientific">Allomeiothermus silvanus (strain ATCC 700542 / DSM 9946 / NBRC 106475 / NCIMB 13440 / VI-R2)</name>
    <name type="common">Thermus silvanus</name>
    <dbReference type="NCBI Taxonomy" id="526227"/>
    <lineage>
        <taxon>Bacteria</taxon>
        <taxon>Thermotogati</taxon>
        <taxon>Deinococcota</taxon>
        <taxon>Deinococci</taxon>
        <taxon>Thermales</taxon>
        <taxon>Thermaceae</taxon>
        <taxon>Allomeiothermus</taxon>
    </lineage>
</organism>
<accession>D7BIC0</accession>
<dbReference type="RefSeq" id="WP_013158640.1">
    <property type="nucleotide sequence ID" value="NC_014212.1"/>
</dbReference>
<gene>
    <name evidence="9" type="ordered locus">Mesil_2227</name>
</gene>